<name>A0ABX2E806_9FLAO</name>
<evidence type="ECO:0000313" key="3">
    <source>
        <dbReference type="EMBL" id="NRD24643.1"/>
    </source>
</evidence>
<comment type="caution">
    <text evidence="3">The sequence shown here is derived from an EMBL/GenBank/DDBJ whole genome shotgun (WGS) entry which is preliminary data.</text>
</comment>
<gene>
    <name evidence="3" type="ORF">HNV10_15420</name>
</gene>
<sequence length="149" mass="16948">MKKSLFIVVMILVSSFVQAQILEPVTWSTSVTKISETEYELVATAAVDDKWHLYSQSVPEDGPVPTSFTFKSSGDYLKKGNTKEDKGHTVNDPVFEMEIKYFEHKATFKQRIKLKSKVPFKVEATVEFMVCDDSRCLPPTEVDLVFDVK</sequence>
<proteinExistence type="predicted"/>
<feature type="chain" id="PRO_5046207400" evidence="1">
    <location>
        <begin position="20"/>
        <end position="149"/>
    </location>
</feature>
<feature type="signal peptide" evidence="1">
    <location>
        <begin position="1"/>
        <end position="19"/>
    </location>
</feature>
<accession>A0ABX2E806</accession>
<keyword evidence="1" id="KW-0732">Signal</keyword>
<dbReference type="Proteomes" id="UP000805085">
    <property type="component" value="Unassembled WGS sequence"/>
</dbReference>
<feature type="domain" description="Thiol:disulfide interchange protein DsbD N-terminal" evidence="2">
    <location>
        <begin position="33"/>
        <end position="141"/>
    </location>
</feature>
<keyword evidence="4" id="KW-1185">Reference proteome</keyword>
<dbReference type="Pfam" id="PF11412">
    <property type="entry name" value="DsbD_N"/>
    <property type="match status" value="1"/>
</dbReference>
<dbReference type="InterPro" id="IPR028250">
    <property type="entry name" value="DsbDN"/>
</dbReference>
<dbReference type="RefSeq" id="WP_173302293.1">
    <property type="nucleotide sequence ID" value="NZ_JABRWQ010000007.1"/>
</dbReference>
<reference evidence="3 4" key="1">
    <citation type="journal article" date="2015" name="Int. J. Syst. Evol. Microbiol.">
        <title>Winogradskyella litoriviva sp. nov., isolated from coastal seawater.</title>
        <authorList>
            <person name="Nedashkovskaya O.I."/>
            <person name="Kukhlevskiy A.D."/>
            <person name="Zhukova N.V."/>
            <person name="Kim S.J."/>
            <person name="Rhee S.K."/>
            <person name="Mikhailov V.V."/>
        </authorList>
    </citation>
    <scope>NUCLEOTIDE SEQUENCE [LARGE SCALE GENOMIC DNA]</scope>
    <source>
        <strain evidence="3 4">KMM6491</strain>
    </source>
</reference>
<evidence type="ECO:0000256" key="1">
    <source>
        <dbReference type="SAM" id="SignalP"/>
    </source>
</evidence>
<evidence type="ECO:0000313" key="4">
    <source>
        <dbReference type="Proteomes" id="UP000805085"/>
    </source>
</evidence>
<organism evidence="3 4">
    <name type="scientific">Winogradskyella litoriviva</name>
    <dbReference type="NCBI Taxonomy" id="1220182"/>
    <lineage>
        <taxon>Bacteria</taxon>
        <taxon>Pseudomonadati</taxon>
        <taxon>Bacteroidota</taxon>
        <taxon>Flavobacteriia</taxon>
        <taxon>Flavobacteriales</taxon>
        <taxon>Flavobacteriaceae</taxon>
        <taxon>Winogradskyella</taxon>
    </lineage>
</organism>
<dbReference type="Gene3D" id="2.60.40.1250">
    <property type="entry name" value="Thiol:disulfide interchange protein DsbD, N-terminal domain"/>
    <property type="match status" value="1"/>
</dbReference>
<dbReference type="EMBL" id="JABRWQ010000007">
    <property type="protein sequence ID" value="NRD24643.1"/>
    <property type="molecule type" value="Genomic_DNA"/>
</dbReference>
<protein>
    <submittedName>
        <fullName evidence="3">Cytochrome C biogenesis protein</fullName>
    </submittedName>
</protein>
<evidence type="ECO:0000259" key="2">
    <source>
        <dbReference type="Pfam" id="PF11412"/>
    </source>
</evidence>
<dbReference type="InterPro" id="IPR036929">
    <property type="entry name" value="DsbDN_sf"/>
</dbReference>